<evidence type="ECO:0008006" key="3">
    <source>
        <dbReference type="Google" id="ProtNLM"/>
    </source>
</evidence>
<feature type="transmembrane region" description="Helical" evidence="1">
    <location>
        <begin position="25"/>
        <end position="46"/>
    </location>
</feature>
<keyword evidence="1" id="KW-0812">Transmembrane</keyword>
<organism evidence="2">
    <name type="scientific">uncultured Chloroflexia bacterium</name>
    <dbReference type="NCBI Taxonomy" id="1672391"/>
    <lineage>
        <taxon>Bacteria</taxon>
        <taxon>Bacillati</taxon>
        <taxon>Chloroflexota</taxon>
        <taxon>Chloroflexia</taxon>
        <taxon>environmental samples</taxon>
    </lineage>
</organism>
<keyword evidence="1" id="KW-1133">Transmembrane helix</keyword>
<reference evidence="2" key="1">
    <citation type="submission" date="2020-02" db="EMBL/GenBank/DDBJ databases">
        <authorList>
            <person name="Meier V. D."/>
        </authorList>
    </citation>
    <scope>NUCLEOTIDE SEQUENCE</scope>
    <source>
        <strain evidence="2">AVDCRST_MAG93</strain>
    </source>
</reference>
<dbReference type="EMBL" id="CADCTR010002161">
    <property type="protein sequence ID" value="CAA9335939.1"/>
    <property type="molecule type" value="Genomic_DNA"/>
</dbReference>
<feature type="transmembrane region" description="Helical" evidence="1">
    <location>
        <begin position="129"/>
        <end position="149"/>
    </location>
</feature>
<keyword evidence="1" id="KW-0472">Membrane</keyword>
<feature type="transmembrane region" description="Helical" evidence="1">
    <location>
        <begin position="169"/>
        <end position="186"/>
    </location>
</feature>
<feature type="non-terminal residue" evidence="2">
    <location>
        <position position="1"/>
    </location>
</feature>
<evidence type="ECO:0000313" key="2">
    <source>
        <dbReference type="EMBL" id="CAA9335939.1"/>
    </source>
</evidence>
<dbReference type="Pfam" id="PF06197">
    <property type="entry name" value="DUF998"/>
    <property type="match status" value="1"/>
</dbReference>
<name>A0A6J4LKE0_9CHLR</name>
<feature type="transmembrane region" description="Helical" evidence="1">
    <location>
        <begin position="97"/>
        <end position="117"/>
    </location>
</feature>
<dbReference type="InterPro" id="IPR009339">
    <property type="entry name" value="DUF998"/>
</dbReference>
<feature type="transmembrane region" description="Helical" evidence="1">
    <location>
        <begin position="58"/>
        <end position="77"/>
    </location>
</feature>
<accession>A0A6J4LKE0</accession>
<dbReference type="AlphaFoldDB" id="A0A6J4LKE0"/>
<gene>
    <name evidence="2" type="ORF">AVDCRST_MAG93-6415</name>
</gene>
<protein>
    <recommendedName>
        <fullName evidence="3">DUF998 domain-containing protein</fullName>
    </recommendedName>
</protein>
<sequence>AALHFIKPEFDPSWRVISEYALGDYGWMMALAFLSLAVSCVGLFVAIRSQTRTIGGKIGLAFLLVAAAGLIIAAIFTTDPITASQDELTMHGNLHGLGAALGTGFPVAATLIGWSLARNQAWFPARRSLLWSAALTWIGVLVFSLSMAIMFPDYGTFGPDVLIGWPNRFMIVAYSVWLMVVAWRAARLSRQRS</sequence>
<proteinExistence type="predicted"/>
<evidence type="ECO:0000256" key="1">
    <source>
        <dbReference type="SAM" id="Phobius"/>
    </source>
</evidence>